<comment type="caution">
    <text evidence="7">The sequence shown here is derived from an EMBL/GenBank/DDBJ whole genome shotgun (WGS) entry which is preliminary data.</text>
</comment>
<dbReference type="GO" id="GO:0016757">
    <property type="term" value="F:glycosyltransferase activity"/>
    <property type="evidence" value="ECO:0007669"/>
    <property type="project" value="UniProtKB-KW"/>
</dbReference>
<keyword evidence="3" id="KW-0328">Glycosyltransferase</keyword>
<dbReference type="InterPro" id="IPR050256">
    <property type="entry name" value="Glycosyltransferase_2"/>
</dbReference>
<evidence type="ECO:0000259" key="6">
    <source>
        <dbReference type="Pfam" id="PF00535"/>
    </source>
</evidence>
<dbReference type="AlphaFoldDB" id="A0A4R0N5I2"/>
<dbReference type="Pfam" id="PF00535">
    <property type="entry name" value="Glycos_transf_2"/>
    <property type="match status" value="1"/>
</dbReference>
<evidence type="ECO:0000256" key="4">
    <source>
        <dbReference type="ARBA" id="ARBA00022679"/>
    </source>
</evidence>
<reference evidence="7 8" key="1">
    <citation type="submission" date="2019-02" db="EMBL/GenBank/DDBJ databases">
        <title>Pedobacter sp. RP-1-13 sp. nov., isolated from Arctic soil.</title>
        <authorList>
            <person name="Dahal R.H."/>
        </authorList>
    </citation>
    <scope>NUCLEOTIDE SEQUENCE [LARGE SCALE GENOMIC DNA]</scope>
    <source>
        <strain evidence="7 8">RP-1-13</strain>
    </source>
</reference>
<keyword evidence="8" id="KW-1185">Reference proteome</keyword>
<evidence type="ECO:0000256" key="2">
    <source>
        <dbReference type="ARBA" id="ARBA00006739"/>
    </source>
</evidence>
<evidence type="ECO:0000256" key="1">
    <source>
        <dbReference type="ARBA" id="ARBA00001946"/>
    </source>
</evidence>
<evidence type="ECO:0000256" key="5">
    <source>
        <dbReference type="ARBA" id="ARBA00022842"/>
    </source>
</evidence>
<organism evidence="7 8">
    <name type="scientific">Pedobacter frigiditerrae</name>
    <dbReference type="NCBI Taxonomy" id="2530452"/>
    <lineage>
        <taxon>Bacteria</taxon>
        <taxon>Pseudomonadati</taxon>
        <taxon>Bacteroidota</taxon>
        <taxon>Sphingobacteriia</taxon>
        <taxon>Sphingobacteriales</taxon>
        <taxon>Sphingobacteriaceae</taxon>
        <taxon>Pedobacter</taxon>
    </lineage>
</organism>
<dbReference type="OrthoDB" id="9790005at2"/>
<sequence length="327" mass="38287">MKCSIIIRSFNEEKHIGQLLVGIQKQTLYRDIEVILVDSGSTDRTVEIAKQFGVKIVNIRPENFSFGRAINVGCEAATGEFLLFASAHVYPLYTDWVQKMIAPFKNDKVALVYGRQVGNDLTKYSEHQLFKKWFPAVSNYEQSIPFCNNANAVIRKELWQKQPYDVQLTGLEDLDWATKIQAEGYQIAYEAYAPIVHVHEETPSRIKNRYRREAIALKNIYPEEKFSFWSFIRLTNSNIWSDAVHAIHEKKFFKEFSSIIMFRTLQFWGTYLGYNGKSKPDETLRMRMYYPNDFRKKLFQRREAESHQGFGEAINYADLDYSLDDKK</sequence>
<gene>
    <name evidence="7" type="ORF">EZ428_05350</name>
</gene>
<feature type="domain" description="Glycosyltransferase 2-like" evidence="6">
    <location>
        <begin position="4"/>
        <end position="158"/>
    </location>
</feature>
<evidence type="ECO:0000256" key="3">
    <source>
        <dbReference type="ARBA" id="ARBA00022676"/>
    </source>
</evidence>
<name>A0A4R0N5I2_9SPHI</name>
<dbReference type="InterPro" id="IPR001173">
    <property type="entry name" value="Glyco_trans_2-like"/>
</dbReference>
<keyword evidence="4 7" id="KW-0808">Transferase</keyword>
<dbReference type="PANTHER" id="PTHR48090:SF10">
    <property type="entry name" value="GLUCOSYL-3-PHOSPHOGLYCERATE SYNTHASE"/>
    <property type="match status" value="1"/>
</dbReference>
<comment type="cofactor">
    <cofactor evidence="1">
        <name>Mg(2+)</name>
        <dbReference type="ChEBI" id="CHEBI:18420"/>
    </cofactor>
</comment>
<evidence type="ECO:0000313" key="8">
    <source>
        <dbReference type="Proteomes" id="UP000292884"/>
    </source>
</evidence>
<dbReference type="Proteomes" id="UP000292884">
    <property type="component" value="Unassembled WGS sequence"/>
</dbReference>
<dbReference type="CDD" id="cd00761">
    <property type="entry name" value="Glyco_tranf_GTA_type"/>
    <property type="match status" value="1"/>
</dbReference>
<proteinExistence type="inferred from homology"/>
<dbReference type="EMBL" id="SJSK01000001">
    <property type="protein sequence ID" value="TCC94603.1"/>
    <property type="molecule type" value="Genomic_DNA"/>
</dbReference>
<dbReference type="SUPFAM" id="SSF53448">
    <property type="entry name" value="Nucleotide-diphospho-sugar transferases"/>
    <property type="match status" value="1"/>
</dbReference>
<keyword evidence="5" id="KW-0460">Magnesium</keyword>
<protein>
    <submittedName>
        <fullName evidence="7">Glycosyltransferase family 2 protein</fullName>
    </submittedName>
</protein>
<dbReference type="PANTHER" id="PTHR48090">
    <property type="entry name" value="UNDECAPRENYL-PHOSPHATE 4-DEOXY-4-FORMAMIDO-L-ARABINOSE TRANSFERASE-RELATED"/>
    <property type="match status" value="1"/>
</dbReference>
<comment type="similarity">
    <text evidence="2">Belongs to the glycosyltransferase 2 family.</text>
</comment>
<dbReference type="InterPro" id="IPR029044">
    <property type="entry name" value="Nucleotide-diphossugar_trans"/>
</dbReference>
<dbReference type="Gene3D" id="3.90.550.10">
    <property type="entry name" value="Spore Coat Polysaccharide Biosynthesis Protein SpsA, Chain A"/>
    <property type="match status" value="1"/>
</dbReference>
<evidence type="ECO:0000313" key="7">
    <source>
        <dbReference type="EMBL" id="TCC94603.1"/>
    </source>
</evidence>
<accession>A0A4R0N5I2</accession>